<feature type="chain" id="PRO_5045252877" description="DUF4124 domain-containing protein" evidence="2">
    <location>
        <begin position="20"/>
        <end position="129"/>
    </location>
</feature>
<evidence type="ECO:0008006" key="5">
    <source>
        <dbReference type="Google" id="ProtNLM"/>
    </source>
</evidence>
<comment type="caution">
    <text evidence="3">The sequence shown here is derived from an EMBL/GenBank/DDBJ whole genome shotgun (WGS) entry which is preliminary data.</text>
</comment>
<feature type="compositionally biased region" description="Low complexity" evidence="1">
    <location>
        <begin position="49"/>
        <end position="72"/>
    </location>
</feature>
<dbReference type="EMBL" id="JAVDXU010000004">
    <property type="protein sequence ID" value="MDR7272204.1"/>
    <property type="molecule type" value="Genomic_DNA"/>
</dbReference>
<accession>A0ABU1YTL1</accession>
<keyword evidence="2" id="KW-0732">Signal</keyword>
<name>A0ABU1YTL1_ROSSA</name>
<gene>
    <name evidence="3" type="ORF">J2X20_004878</name>
</gene>
<keyword evidence="4" id="KW-1185">Reference proteome</keyword>
<proteinExistence type="predicted"/>
<feature type="region of interest" description="Disordered" evidence="1">
    <location>
        <begin position="49"/>
        <end position="129"/>
    </location>
</feature>
<reference evidence="3 4" key="1">
    <citation type="submission" date="2023-07" db="EMBL/GenBank/DDBJ databases">
        <title>Sorghum-associated microbial communities from plants grown in Nebraska, USA.</title>
        <authorList>
            <person name="Schachtman D."/>
        </authorList>
    </citation>
    <scope>NUCLEOTIDE SEQUENCE [LARGE SCALE GENOMIC DNA]</scope>
    <source>
        <strain evidence="3 4">BE314</strain>
    </source>
</reference>
<evidence type="ECO:0000313" key="3">
    <source>
        <dbReference type="EMBL" id="MDR7272204.1"/>
    </source>
</evidence>
<protein>
    <recommendedName>
        <fullName evidence="5">DUF4124 domain-containing protein</fullName>
    </recommendedName>
</protein>
<evidence type="ECO:0000256" key="1">
    <source>
        <dbReference type="SAM" id="MobiDB-lite"/>
    </source>
</evidence>
<dbReference type="RefSeq" id="WP_310270896.1">
    <property type="nucleotide sequence ID" value="NZ_JAVDXU010000004.1"/>
</dbReference>
<feature type="signal peptide" evidence="2">
    <location>
        <begin position="1"/>
        <end position="19"/>
    </location>
</feature>
<sequence>MKRVALGLAVCVMLGAAWAQQVWRCEQDGQVRYTDQPCEKSGRPVLLAAAPASGASQAADPPASAPSAAADEAAVRPPVKVQPVSAAGSRRAHRGTRAPQFAMQGLMDTDFVQRGHAPKRQNPASTPTP</sequence>
<evidence type="ECO:0000313" key="4">
    <source>
        <dbReference type="Proteomes" id="UP001180453"/>
    </source>
</evidence>
<organism evidence="3 4">
    <name type="scientific">Roseateles saccharophilus</name>
    <name type="common">Pseudomonas saccharophila</name>
    <dbReference type="NCBI Taxonomy" id="304"/>
    <lineage>
        <taxon>Bacteria</taxon>
        <taxon>Pseudomonadati</taxon>
        <taxon>Pseudomonadota</taxon>
        <taxon>Betaproteobacteria</taxon>
        <taxon>Burkholderiales</taxon>
        <taxon>Sphaerotilaceae</taxon>
        <taxon>Roseateles</taxon>
    </lineage>
</organism>
<dbReference type="Proteomes" id="UP001180453">
    <property type="component" value="Unassembled WGS sequence"/>
</dbReference>
<evidence type="ECO:0000256" key="2">
    <source>
        <dbReference type="SAM" id="SignalP"/>
    </source>
</evidence>